<feature type="binding site" evidence="9">
    <location>
        <begin position="117"/>
        <end position="123"/>
    </location>
    <ligand>
        <name>ATP</name>
        <dbReference type="ChEBI" id="CHEBI:30616"/>
    </ligand>
</feature>
<dbReference type="SUPFAM" id="SSF53244">
    <property type="entry name" value="MurD-like peptide ligases, peptide-binding domain"/>
    <property type="match status" value="1"/>
</dbReference>
<dbReference type="Proteomes" id="UP000183685">
    <property type="component" value="Unassembled WGS sequence"/>
</dbReference>
<keyword evidence="7 9" id="KW-0067">ATP-binding</keyword>
<dbReference type="GO" id="GO:0008764">
    <property type="term" value="F:UDP-N-acetylmuramoylalanine-D-glutamate ligase activity"/>
    <property type="evidence" value="ECO:0007669"/>
    <property type="project" value="UniProtKB-UniRule"/>
</dbReference>
<evidence type="ECO:0000259" key="12">
    <source>
        <dbReference type="Pfam" id="PF08245"/>
    </source>
</evidence>
<dbReference type="GO" id="GO:0071555">
    <property type="term" value="P:cell wall organization"/>
    <property type="evidence" value="ECO:0007669"/>
    <property type="project" value="UniProtKB-KW"/>
</dbReference>
<dbReference type="SUPFAM" id="SSF51984">
    <property type="entry name" value="MurCD N-terminal domain"/>
    <property type="match status" value="1"/>
</dbReference>
<comment type="function">
    <text evidence="9 10">Cell wall formation. Catalyzes the addition of glutamate to the nucleotide precursor UDP-N-acetylmuramoyl-L-alanine (UMA).</text>
</comment>
<dbReference type="Gene3D" id="3.40.1190.10">
    <property type="entry name" value="Mur-like, catalytic domain"/>
    <property type="match status" value="1"/>
</dbReference>
<dbReference type="InterPro" id="IPR036615">
    <property type="entry name" value="Mur_ligase_C_dom_sf"/>
</dbReference>
<dbReference type="HAMAP" id="MF_00639">
    <property type="entry name" value="MurD"/>
    <property type="match status" value="1"/>
</dbReference>
<dbReference type="RefSeq" id="WP_068304857.1">
    <property type="nucleotide sequence ID" value="NZ_FNAK01000007.1"/>
</dbReference>
<comment type="similarity">
    <text evidence="9">Belongs to the MurCDEF family.</text>
</comment>
<keyword evidence="3 9" id="KW-0963">Cytoplasm</keyword>
<dbReference type="InterPro" id="IPR018109">
    <property type="entry name" value="Folylpolyglutamate_synth_CS"/>
</dbReference>
<keyword evidence="14" id="KW-1185">Reference proteome</keyword>
<dbReference type="PANTHER" id="PTHR43692:SF1">
    <property type="entry name" value="UDP-N-ACETYLMURAMOYLALANINE--D-GLUTAMATE LIGASE"/>
    <property type="match status" value="1"/>
</dbReference>
<dbReference type="Pfam" id="PF02875">
    <property type="entry name" value="Mur_ligase_C"/>
    <property type="match status" value="1"/>
</dbReference>
<evidence type="ECO:0000313" key="13">
    <source>
        <dbReference type="EMBL" id="SDE52034.1"/>
    </source>
</evidence>
<evidence type="ECO:0000256" key="9">
    <source>
        <dbReference type="HAMAP-Rule" id="MF_00639"/>
    </source>
</evidence>
<dbReference type="InterPro" id="IPR005762">
    <property type="entry name" value="MurD"/>
</dbReference>
<keyword evidence="5 9" id="KW-0132">Cell division</keyword>
<comment type="subcellular location">
    <subcellularLocation>
        <location evidence="1 9 10">Cytoplasm</location>
    </subcellularLocation>
</comment>
<dbReference type="GO" id="GO:0004326">
    <property type="term" value="F:tetrahydrofolylpolyglutamate synthase activity"/>
    <property type="evidence" value="ECO:0007669"/>
    <property type="project" value="InterPro"/>
</dbReference>
<dbReference type="Gene3D" id="3.90.190.20">
    <property type="entry name" value="Mur ligase, C-terminal domain"/>
    <property type="match status" value="1"/>
</dbReference>
<keyword evidence="9 10" id="KW-0133">Cell shape</keyword>
<evidence type="ECO:0000256" key="3">
    <source>
        <dbReference type="ARBA" id="ARBA00022490"/>
    </source>
</evidence>
<reference evidence="13 14" key="1">
    <citation type="submission" date="2016-10" db="EMBL/GenBank/DDBJ databases">
        <authorList>
            <person name="de Groot N.N."/>
        </authorList>
    </citation>
    <scope>NUCLEOTIDE SEQUENCE [LARGE SCALE GENOMIC DNA]</scope>
    <source>
        <strain evidence="13 14">CGMCC 1.9109</strain>
    </source>
</reference>
<dbReference type="PROSITE" id="PS01011">
    <property type="entry name" value="FOLYLPOLYGLU_SYNT_1"/>
    <property type="match status" value="1"/>
</dbReference>
<sequence>MITAPTYKDKIVGVFGLARTGIAAVDALAASGAHVLAWDDTVERRDQVGSFAKDLYRADFTGMSALMLAPGVPLTHPKPHALVEKAKAAGVPLISDFDIFQAARESLPAHRTVAITGTNGKSTTTALIGHMVASCGLPVAIGGNIGRGVLSLDPLEEGGVYVLEMSSFQLGLTQNFQADVAILLNLTPDHLDRHGDMAGYTAAKKRLFDMQAKGAAAIVGQDDAATTDMAAALAAPIVRIASTNEMPGGVYVADGKLVDDTGGDQKIVGDLTSLPTMKGAHNWQNAAAAYAAGRALGLAARDIFEAFKSFPGLAHRQELIGEVDGVRYVNDSKATNVDAASRALASYRSIRWIVGGRPKDKSFAGLLPFVGSVKTAYLLGEAADALVHDLGETIPYVDCRDMADAVQKAAADAEPGDVVLLSPACTAFDQFTDFEARGEAFRLAVHALMQGDAK</sequence>
<dbReference type="GO" id="GO:0051301">
    <property type="term" value="P:cell division"/>
    <property type="evidence" value="ECO:0007669"/>
    <property type="project" value="UniProtKB-KW"/>
</dbReference>
<feature type="domain" description="Mur ligase central" evidence="12">
    <location>
        <begin position="115"/>
        <end position="292"/>
    </location>
</feature>
<dbReference type="AlphaFoldDB" id="A0A1G7DKE1"/>
<keyword evidence="8 9" id="KW-0131">Cell cycle</keyword>
<proteinExistence type="inferred from homology"/>
<evidence type="ECO:0000256" key="8">
    <source>
        <dbReference type="ARBA" id="ARBA00023306"/>
    </source>
</evidence>
<dbReference type="EC" id="6.3.2.9" evidence="9 10"/>
<keyword evidence="4 9" id="KW-0436">Ligase</keyword>
<dbReference type="NCBIfam" id="TIGR01087">
    <property type="entry name" value="murD"/>
    <property type="match status" value="1"/>
</dbReference>
<evidence type="ECO:0000313" key="14">
    <source>
        <dbReference type="Proteomes" id="UP000183685"/>
    </source>
</evidence>
<dbReference type="UniPathway" id="UPA00219"/>
<dbReference type="PANTHER" id="PTHR43692">
    <property type="entry name" value="UDP-N-ACETYLMURAMOYLALANINE--D-GLUTAMATE LIGASE"/>
    <property type="match status" value="1"/>
</dbReference>
<evidence type="ECO:0000256" key="5">
    <source>
        <dbReference type="ARBA" id="ARBA00022618"/>
    </source>
</evidence>
<evidence type="ECO:0000256" key="10">
    <source>
        <dbReference type="RuleBase" id="RU003664"/>
    </source>
</evidence>
<accession>A0A1G7DKE1</accession>
<comment type="catalytic activity">
    <reaction evidence="9 10">
        <text>UDP-N-acetyl-alpha-D-muramoyl-L-alanine + D-glutamate + ATP = UDP-N-acetyl-alpha-D-muramoyl-L-alanyl-D-glutamate + ADP + phosphate + H(+)</text>
        <dbReference type="Rhea" id="RHEA:16429"/>
        <dbReference type="ChEBI" id="CHEBI:15378"/>
        <dbReference type="ChEBI" id="CHEBI:29986"/>
        <dbReference type="ChEBI" id="CHEBI:30616"/>
        <dbReference type="ChEBI" id="CHEBI:43474"/>
        <dbReference type="ChEBI" id="CHEBI:83898"/>
        <dbReference type="ChEBI" id="CHEBI:83900"/>
        <dbReference type="ChEBI" id="CHEBI:456216"/>
        <dbReference type="EC" id="6.3.2.9"/>
    </reaction>
</comment>
<evidence type="ECO:0000256" key="7">
    <source>
        <dbReference type="ARBA" id="ARBA00022840"/>
    </source>
</evidence>
<evidence type="ECO:0000256" key="1">
    <source>
        <dbReference type="ARBA" id="ARBA00004496"/>
    </source>
</evidence>
<evidence type="ECO:0000256" key="6">
    <source>
        <dbReference type="ARBA" id="ARBA00022741"/>
    </source>
</evidence>
<dbReference type="SUPFAM" id="SSF53623">
    <property type="entry name" value="MurD-like peptide ligases, catalytic domain"/>
    <property type="match status" value="1"/>
</dbReference>
<dbReference type="GO" id="GO:0005524">
    <property type="term" value="F:ATP binding"/>
    <property type="evidence" value="ECO:0007669"/>
    <property type="project" value="UniProtKB-UniRule"/>
</dbReference>
<dbReference type="EMBL" id="FNAK01000007">
    <property type="protein sequence ID" value="SDE52034.1"/>
    <property type="molecule type" value="Genomic_DNA"/>
</dbReference>
<name>A0A1G7DKE1_9PROT</name>
<feature type="domain" description="Mur ligase C-terminal" evidence="11">
    <location>
        <begin position="315"/>
        <end position="425"/>
    </location>
</feature>
<comment type="pathway">
    <text evidence="2 9 10">Cell wall biogenesis; peptidoglycan biosynthesis.</text>
</comment>
<keyword evidence="6 9" id="KW-0547">Nucleotide-binding</keyword>
<dbReference type="GO" id="GO:0009252">
    <property type="term" value="P:peptidoglycan biosynthetic process"/>
    <property type="evidence" value="ECO:0007669"/>
    <property type="project" value="UniProtKB-UniRule"/>
</dbReference>
<organism evidence="13 14">
    <name type="scientific">Kordiimonas lacus</name>
    <dbReference type="NCBI Taxonomy" id="637679"/>
    <lineage>
        <taxon>Bacteria</taxon>
        <taxon>Pseudomonadati</taxon>
        <taxon>Pseudomonadota</taxon>
        <taxon>Alphaproteobacteria</taxon>
        <taxon>Kordiimonadales</taxon>
        <taxon>Kordiimonadaceae</taxon>
        <taxon>Kordiimonas</taxon>
    </lineage>
</organism>
<dbReference type="OrthoDB" id="9809796at2"/>
<dbReference type="InterPro" id="IPR013221">
    <property type="entry name" value="Mur_ligase_cen"/>
</dbReference>
<gene>
    <name evidence="9" type="primary">murD</name>
    <name evidence="13" type="ORF">SAMN04488071_3152</name>
</gene>
<dbReference type="STRING" id="637679.GCA_001550055_02154"/>
<keyword evidence="9 10" id="KW-0573">Peptidoglycan synthesis</keyword>
<protein>
    <recommendedName>
        <fullName evidence="9 10">UDP-N-acetylmuramoylalanine--D-glutamate ligase</fullName>
        <ecNumber evidence="9 10">6.3.2.9</ecNumber>
    </recommendedName>
    <alternativeName>
        <fullName evidence="9">D-glutamic acid-adding enzyme</fullName>
    </alternativeName>
    <alternativeName>
        <fullName evidence="9">UDP-N-acetylmuramoyl-L-alanyl-D-glutamate synthetase</fullName>
    </alternativeName>
</protein>
<dbReference type="InterPro" id="IPR004101">
    <property type="entry name" value="Mur_ligase_C"/>
</dbReference>
<evidence type="ECO:0000259" key="11">
    <source>
        <dbReference type="Pfam" id="PF02875"/>
    </source>
</evidence>
<dbReference type="GO" id="GO:0005737">
    <property type="term" value="C:cytoplasm"/>
    <property type="evidence" value="ECO:0007669"/>
    <property type="project" value="UniProtKB-SubCell"/>
</dbReference>
<evidence type="ECO:0000256" key="4">
    <source>
        <dbReference type="ARBA" id="ARBA00022598"/>
    </source>
</evidence>
<dbReference type="GO" id="GO:0008360">
    <property type="term" value="P:regulation of cell shape"/>
    <property type="evidence" value="ECO:0007669"/>
    <property type="project" value="UniProtKB-KW"/>
</dbReference>
<evidence type="ECO:0000256" key="2">
    <source>
        <dbReference type="ARBA" id="ARBA00004752"/>
    </source>
</evidence>
<dbReference type="Gene3D" id="3.40.50.720">
    <property type="entry name" value="NAD(P)-binding Rossmann-like Domain"/>
    <property type="match status" value="1"/>
</dbReference>
<dbReference type="Pfam" id="PF08245">
    <property type="entry name" value="Mur_ligase_M"/>
    <property type="match status" value="1"/>
</dbReference>
<dbReference type="InterPro" id="IPR036565">
    <property type="entry name" value="Mur-like_cat_sf"/>
</dbReference>
<keyword evidence="9 10" id="KW-0961">Cell wall biogenesis/degradation</keyword>